<dbReference type="VEuPathDB" id="FungiDB:BLGHR1_12748"/>
<reference evidence="3 4" key="1">
    <citation type="submission" date="2017-11" db="EMBL/GenBank/DDBJ databases">
        <authorList>
            <person name="Kracher B."/>
        </authorList>
    </citation>
    <scope>NUCLEOTIDE SEQUENCE [LARGE SCALE GENOMIC DNA]</scope>
    <source>
        <strain evidence="3 4">RACE1</strain>
    </source>
</reference>
<sequence>MIIEGRTFVVSGGASGLGRACVEQIYRKGGNVAVLDRNGATGANIASEIGQERSKFFPTDVTDSESINLALKGVESWVQETGKAIGGVIAAAGVFHPAKIIDQNLSPLPLEAFDHIMNVNVRGTVDLIRQLVPQMARTTPMGDDGERGIVIMVSSSAAFDGQPGQVAYSASKGAIASLTLPLTRDLARWGIRVATIAPSLFESGMTAGMSEKVRKSLLKAMEFPMRPGKPNEFATLVVQCIENIMLNGVVIRLDGGMRMPSKI</sequence>
<protein>
    <recommendedName>
        <fullName evidence="2">Ketoreductase domain-containing protein</fullName>
    </recommendedName>
</protein>
<evidence type="ECO:0000259" key="2">
    <source>
        <dbReference type="SMART" id="SM00822"/>
    </source>
</evidence>
<dbReference type="Proteomes" id="UP000275772">
    <property type="component" value="Unassembled WGS sequence"/>
</dbReference>
<proteinExistence type="predicted"/>
<dbReference type="InterPro" id="IPR057326">
    <property type="entry name" value="KR_dom"/>
</dbReference>
<dbReference type="GO" id="GO:0016491">
    <property type="term" value="F:oxidoreductase activity"/>
    <property type="evidence" value="ECO:0007669"/>
    <property type="project" value="UniProtKB-KW"/>
</dbReference>
<dbReference type="Pfam" id="PF00106">
    <property type="entry name" value="adh_short"/>
    <property type="match status" value="1"/>
</dbReference>
<dbReference type="InterPro" id="IPR002347">
    <property type="entry name" value="SDR_fam"/>
</dbReference>
<dbReference type="AlphaFoldDB" id="A0A383UNT3"/>
<dbReference type="PANTHER" id="PTHR43658:SF8">
    <property type="entry name" value="17-BETA-HYDROXYSTEROID DEHYDROGENASE 14-RELATED"/>
    <property type="match status" value="1"/>
</dbReference>
<gene>
    <name evidence="3" type="ORF">BLGHR1_12748</name>
</gene>
<dbReference type="PANTHER" id="PTHR43658">
    <property type="entry name" value="SHORT-CHAIN DEHYDROGENASE/REDUCTASE"/>
    <property type="match status" value="1"/>
</dbReference>
<name>A0A383UNT3_BLUHO</name>
<keyword evidence="1" id="KW-0560">Oxidoreductase</keyword>
<evidence type="ECO:0000256" key="1">
    <source>
        <dbReference type="ARBA" id="ARBA00023002"/>
    </source>
</evidence>
<dbReference type="EMBL" id="UNSH01000041">
    <property type="protein sequence ID" value="SZF01971.1"/>
    <property type="molecule type" value="Genomic_DNA"/>
</dbReference>
<accession>A0A383UNT3</accession>
<feature type="domain" description="Ketoreductase" evidence="2">
    <location>
        <begin position="6"/>
        <end position="199"/>
    </location>
</feature>
<dbReference type="Gene3D" id="3.40.50.720">
    <property type="entry name" value="NAD(P)-binding Rossmann-like Domain"/>
    <property type="match status" value="1"/>
</dbReference>
<dbReference type="SUPFAM" id="SSF51735">
    <property type="entry name" value="NAD(P)-binding Rossmann-fold domains"/>
    <property type="match status" value="1"/>
</dbReference>
<dbReference type="SMART" id="SM00822">
    <property type="entry name" value="PKS_KR"/>
    <property type="match status" value="1"/>
</dbReference>
<organism evidence="3 4">
    <name type="scientific">Blumeria hordei</name>
    <name type="common">Barley powdery mildew</name>
    <name type="synonym">Blumeria graminis f. sp. hordei</name>
    <dbReference type="NCBI Taxonomy" id="2867405"/>
    <lineage>
        <taxon>Eukaryota</taxon>
        <taxon>Fungi</taxon>
        <taxon>Dikarya</taxon>
        <taxon>Ascomycota</taxon>
        <taxon>Pezizomycotina</taxon>
        <taxon>Leotiomycetes</taxon>
        <taxon>Erysiphales</taxon>
        <taxon>Erysiphaceae</taxon>
        <taxon>Blumeria</taxon>
    </lineage>
</organism>
<evidence type="ECO:0000313" key="3">
    <source>
        <dbReference type="EMBL" id="SZF01971.1"/>
    </source>
</evidence>
<dbReference type="InterPro" id="IPR036291">
    <property type="entry name" value="NAD(P)-bd_dom_sf"/>
</dbReference>
<dbReference type="PRINTS" id="PR00081">
    <property type="entry name" value="GDHRDH"/>
</dbReference>
<evidence type="ECO:0000313" key="4">
    <source>
        <dbReference type="Proteomes" id="UP000275772"/>
    </source>
</evidence>